<proteinExistence type="predicted"/>
<feature type="domain" description="G-protein coupled receptors family 1 profile" evidence="10">
    <location>
        <begin position="57"/>
        <end position="289"/>
    </location>
</feature>
<keyword evidence="7" id="KW-0675">Receptor</keyword>
<dbReference type="PANTHER" id="PTHR48018">
    <property type="entry name" value="OLFACTORY RECEPTOR"/>
    <property type="match status" value="1"/>
</dbReference>
<reference evidence="12" key="1">
    <citation type="submission" date="2025-08" db="UniProtKB">
        <authorList>
            <consortium name="RefSeq"/>
        </authorList>
    </citation>
    <scope>IDENTIFICATION</scope>
    <source>
        <tissue evidence="12">Blood</tissue>
    </source>
</reference>
<feature type="transmembrane region" description="Helical" evidence="9">
    <location>
        <begin position="196"/>
        <end position="225"/>
    </location>
</feature>
<dbReference type="GeneID" id="139075419"/>
<evidence type="ECO:0000259" key="10">
    <source>
        <dbReference type="PROSITE" id="PS50262"/>
    </source>
</evidence>
<evidence type="ECO:0000256" key="1">
    <source>
        <dbReference type="ARBA" id="ARBA00003929"/>
    </source>
</evidence>
<evidence type="ECO:0000256" key="4">
    <source>
        <dbReference type="ARBA" id="ARBA00022989"/>
    </source>
</evidence>
<dbReference type="PROSITE" id="PS50262">
    <property type="entry name" value="G_PROTEIN_RECEP_F1_2"/>
    <property type="match status" value="1"/>
</dbReference>
<keyword evidence="6 9" id="KW-0472">Membrane</keyword>
<keyword evidence="4 9" id="KW-1133">Transmembrane helix</keyword>
<dbReference type="InterPro" id="IPR000725">
    <property type="entry name" value="Olfact_rcpt"/>
</dbReference>
<keyword evidence="5" id="KW-0297">G-protein coupled receptor</keyword>
<dbReference type="PRINTS" id="PR00245">
    <property type="entry name" value="OLFACTORYR"/>
</dbReference>
<evidence type="ECO:0000256" key="5">
    <source>
        <dbReference type="ARBA" id="ARBA00023040"/>
    </source>
</evidence>
<comment type="subcellular location">
    <subcellularLocation>
        <location evidence="2">Membrane</location>
        <topology evidence="2">Multi-pass membrane protein</topology>
    </subcellularLocation>
</comment>
<dbReference type="InterPro" id="IPR017452">
    <property type="entry name" value="GPCR_Rhodpsn_7TM"/>
</dbReference>
<feature type="transmembrane region" description="Helical" evidence="9">
    <location>
        <begin position="43"/>
        <end position="64"/>
    </location>
</feature>
<gene>
    <name evidence="12" type="primary">LOC139075419</name>
</gene>
<feature type="transmembrane region" description="Helical" evidence="9">
    <location>
        <begin position="107"/>
        <end position="128"/>
    </location>
</feature>
<name>A0ABM4KI16_EQUPR</name>
<evidence type="ECO:0000256" key="9">
    <source>
        <dbReference type="SAM" id="Phobius"/>
    </source>
</evidence>
<feature type="transmembrane region" description="Helical" evidence="9">
    <location>
        <begin position="165"/>
        <end position="190"/>
    </location>
</feature>
<keyword evidence="11" id="KW-1185">Reference proteome</keyword>
<protein>
    <submittedName>
        <fullName evidence="12">Olfactory receptor 8K3-like</fullName>
    </submittedName>
</protein>
<dbReference type="Pfam" id="PF13853">
    <property type="entry name" value="7tm_4"/>
    <property type="match status" value="1"/>
</dbReference>
<comment type="function">
    <text evidence="1">Putative odorant or sperm cell receptor.</text>
</comment>
<evidence type="ECO:0000256" key="6">
    <source>
        <dbReference type="ARBA" id="ARBA00023136"/>
    </source>
</evidence>
<sequence>MHMCVMKISFRFSDKPGWKHTLTVLDKFILMGITDHPELQAPLFGLFFIICMISEVSNLGMVILTEMDSRLQTSVYFFLRHLAFTDLGYSTTVGPKMLVNFVVDKNTISYCFCAIKLAFFLIFIISEVFIQSSISYDCYVAICNPLLYPVIMSQRVCQVLAAISYLYSTFASLLLTLRIFNLSFVFFALLRHETEMPILILAGFNLIISLLIYSIVYIRLLLIILRINSAEGSHKAFSTCDSHLTVVRVFYGTLTFMYVHPNSTHSLDTDETGSVFYTVIIPMLNPLTYSLRSRELKDTPKKAINRN</sequence>
<dbReference type="Gene3D" id="1.20.1070.10">
    <property type="entry name" value="Rhodopsin 7-helix transmembrane proteins"/>
    <property type="match status" value="1"/>
</dbReference>
<evidence type="ECO:0000256" key="8">
    <source>
        <dbReference type="ARBA" id="ARBA00023224"/>
    </source>
</evidence>
<dbReference type="InterPro" id="IPR000276">
    <property type="entry name" value="GPCR_Rhodpsn"/>
</dbReference>
<evidence type="ECO:0000313" key="12">
    <source>
        <dbReference type="RefSeq" id="XP_070427834.1"/>
    </source>
</evidence>
<organism evidence="11 12">
    <name type="scientific">Equus przewalskii</name>
    <name type="common">Przewalski's horse</name>
    <name type="synonym">Equus caballus przewalskii</name>
    <dbReference type="NCBI Taxonomy" id="9798"/>
    <lineage>
        <taxon>Eukaryota</taxon>
        <taxon>Metazoa</taxon>
        <taxon>Chordata</taxon>
        <taxon>Craniata</taxon>
        <taxon>Vertebrata</taxon>
        <taxon>Euteleostomi</taxon>
        <taxon>Mammalia</taxon>
        <taxon>Eutheria</taxon>
        <taxon>Laurasiatheria</taxon>
        <taxon>Perissodactyla</taxon>
        <taxon>Equidae</taxon>
        <taxon>Equus</taxon>
    </lineage>
</organism>
<evidence type="ECO:0000256" key="7">
    <source>
        <dbReference type="ARBA" id="ARBA00023170"/>
    </source>
</evidence>
<keyword evidence="8" id="KW-0807">Transducer</keyword>
<keyword evidence="3 9" id="KW-0812">Transmembrane</keyword>
<dbReference type="Proteomes" id="UP001652662">
    <property type="component" value="Chromosome 13"/>
</dbReference>
<evidence type="ECO:0000313" key="11">
    <source>
        <dbReference type="Proteomes" id="UP001652662"/>
    </source>
</evidence>
<evidence type="ECO:0000256" key="3">
    <source>
        <dbReference type="ARBA" id="ARBA00022692"/>
    </source>
</evidence>
<accession>A0ABM4KI16</accession>
<dbReference type="SUPFAM" id="SSF81321">
    <property type="entry name" value="Family A G protein-coupled receptor-like"/>
    <property type="match status" value="1"/>
</dbReference>
<evidence type="ECO:0000256" key="2">
    <source>
        <dbReference type="ARBA" id="ARBA00004141"/>
    </source>
</evidence>
<dbReference type="RefSeq" id="XP_070427834.1">
    <property type="nucleotide sequence ID" value="XM_070571733.1"/>
</dbReference>
<dbReference type="PRINTS" id="PR00237">
    <property type="entry name" value="GPCRRHODOPSN"/>
</dbReference>